<sequence>MDSCQKVHHKINGIIGICLRCKDDYLSCKLCFAELHYQHNEDFLLIDNILLLLDQVIYKIDKAKEKLKLNNLQQFDAFIKSKYSQLQKIRSQFMNRQISINLLNVHINNIEETTLNEILNQLSEQSQYINEQEIENIKQIFIHQFQQVQMDHLIIQMFDRCRLLCSIQRYKEAHKLSQTLLKLTNKKYFLQQSLQQLNQINMDLWSVECLLGRNLYLIKEYNKSIEFFEKLCQSNQNKQILSECYIYLSLNLILTEKYDEALNYLAIYHTLSNNDLFINFFEGFALEKINDFENAIQKYQELALITKDLLYNLAYGKILLQCHHFNQAQEIFETIIQNNKQNEIAQIYKCLTLIKGKKLELALKQSEMLINTRENVIYGYVLKGLILKMQKKNQEVNQISNQLILSFPDNRWNHFFQSIILMVDCNFWDAYGYIQKIKDDTYIKENLKYTEVVCLLQMNKIPEAFEILKEMQNYNNYNLTLNDSFLVIKQNGMTTFGAIQYQKLFQNNPQDSEAMHFQGQCYYNELKYIKALECFNTAISINPKLAKSYYYKGQSHFRSFQFDQSLDCYLKASNLSSQFNNHYVSFHIGNLYFFLLEFEKALEAYNHAILIDCSTEMGAQRKQITSIMKAMIHWYKKEIQTAIEQVDKNLQETSFMLSRIYQELNHEYQAQFHLKQFKQNNPEGTYNFQKKDYTHGQMFIKYMEKKQLQFEQLNDREYEIIKYAAWFLDQNAYDDIEFGAIEWNFLRFFQQTIIVEQNKKMNEEQLKRLIKYPII</sequence>
<dbReference type="PANTHER" id="PTHR44943">
    <property type="entry name" value="CELLULOSE SYNTHASE OPERON PROTEIN C"/>
    <property type="match status" value="1"/>
</dbReference>
<keyword evidence="2 3" id="KW-0802">TPR repeat</keyword>
<evidence type="ECO:0000313" key="4">
    <source>
        <dbReference type="EMBL" id="CAD8112206.1"/>
    </source>
</evidence>
<organism evidence="4 5">
    <name type="scientific">Paramecium primaurelia</name>
    <dbReference type="NCBI Taxonomy" id="5886"/>
    <lineage>
        <taxon>Eukaryota</taxon>
        <taxon>Sar</taxon>
        <taxon>Alveolata</taxon>
        <taxon>Ciliophora</taxon>
        <taxon>Intramacronucleata</taxon>
        <taxon>Oligohymenophorea</taxon>
        <taxon>Peniculida</taxon>
        <taxon>Parameciidae</taxon>
        <taxon>Paramecium</taxon>
    </lineage>
</organism>
<dbReference type="Proteomes" id="UP000688137">
    <property type="component" value="Unassembled WGS sequence"/>
</dbReference>
<dbReference type="EMBL" id="CAJJDM010000155">
    <property type="protein sequence ID" value="CAD8112206.1"/>
    <property type="molecule type" value="Genomic_DNA"/>
</dbReference>
<keyword evidence="1" id="KW-0677">Repeat</keyword>
<protein>
    <recommendedName>
        <fullName evidence="6">Tetratricopeptide repeat protein</fullName>
    </recommendedName>
</protein>
<feature type="repeat" description="TPR" evidence="3">
    <location>
        <begin position="512"/>
        <end position="545"/>
    </location>
</feature>
<evidence type="ECO:0000256" key="3">
    <source>
        <dbReference type="PROSITE-ProRule" id="PRU00339"/>
    </source>
</evidence>
<dbReference type="InterPro" id="IPR013105">
    <property type="entry name" value="TPR_2"/>
</dbReference>
<dbReference type="InterPro" id="IPR019734">
    <property type="entry name" value="TPR_rpt"/>
</dbReference>
<dbReference type="OMA" id="IHWYKKE"/>
<evidence type="ECO:0000313" key="5">
    <source>
        <dbReference type="Proteomes" id="UP000688137"/>
    </source>
</evidence>
<gene>
    <name evidence="4" type="ORF">PPRIM_AZ9-3.1.T1500088</name>
</gene>
<evidence type="ECO:0008006" key="6">
    <source>
        <dbReference type="Google" id="ProtNLM"/>
    </source>
</evidence>
<keyword evidence="5" id="KW-1185">Reference proteome</keyword>
<evidence type="ECO:0000256" key="2">
    <source>
        <dbReference type="ARBA" id="ARBA00022803"/>
    </source>
</evidence>
<proteinExistence type="predicted"/>
<accession>A0A8S1Q931</accession>
<dbReference type="InterPro" id="IPR051685">
    <property type="entry name" value="Ycf3/AcsC/BcsC/TPR_MFPF"/>
</dbReference>
<name>A0A8S1Q931_PARPR</name>
<comment type="caution">
    <text evidence="4">The sequence shown here is derived from an EMBL/GenBank/DDBJ whole genome shotgun (WGS) entry which is preliminary data.</text>
</comment>
<dbReference type="PROSITE" id="PS50005">
    <property type="entry name" value="TPR"/>
    <property type="match status" value="1"/>
</dbReference>
<dbReference type="Pfam" id="PF07719">
    <property type="entry name" value="TPR_2"/>
    <property type="match status" value="1"/>
</dbReference>
<dbReference type="SMART" id="SM00028">
    <property type="entry name" value="TPR"/>
    <property type="match status" value="4"/>
</dbReference>
<dbReference type="PANTHER" id="PTHR44943:SF4">
    <property type="entry name" value="TPR REPEAT-CONTAINING PROTEIN MJ0798"/>
    <property type="match status" value="1"/>
</dbReference>
<reference evidence="4" key="1">
    <citation type="submission" date="2021-01" db="EMBL/GenBank/DDBJ databases">
        <authorList>
            <consortium name="Genoscope - CEA"/>
            <person name="William W."/>
        </authorList>
    </citation>
    <scope>NUCLEOTIDE SEQUENCE</scope>
</reference>
<dbReference type="AlphaFoldDB" id="A0A8S1Q931"/>
<evidence type="ECO:0000256" key="1">
    <source>
        <dbReference type="ARBA" id="ARBA00022737"/>
    </source>
</evidence>